<organism evidence="2 3">
    <name type="scientific">Syntrophomonas wolfei</name>
    <dbReference type="NCBI Taxonomy" id="863"/>
    <lineage>
        <taxon>Bacteria</taxon>
        <taxon>Bacillati</taxon>
        <taxon>Bacillota</taxon>
        <taxon>Clostridia</taxon>
        <taxon>Eubacteriales</taxon>
        <taxon>Syntrophomonadaceae</taxon>
        <taxon>Syntrophomonas</taxon>
    </lineage>
</organism>
<name>A0A354YT32_9FIRM</name>
<gene>
    <name evidence="2" type="ORF">DDZ44_00895</name>
</gene>
<evidence type="ECO:0008006" key="4">
    <source>
        <dbReference type="Google" id="ProtNLM"/>
    </source>
</evidence>
<keyword evidence="1" id="KW-1133">Transmembrane helix</keyword>
<evidence type="ECO:0000313" key="3">
    <source>
        <dbReference type="Proteomes" id="UP000263273"/>
    </source>
</evidence>
<evidence type="ECO:0000313" key="2">
    <source>
        <dbReference type="EMBL" id="HBK52480.1"/>
    </source>
</evidence>
<dbReference type="STRING" id="378794.GCA_001570625_01369"/>
<dbReference type="RefSeq" id="WP_061213851.1">
    <property type="nucleotide sequence ID" value="NZ_DCDX01000004.1"/>
</dbReference>
<dbReference type="AlphaFoldDB" id="A0A354YT32"/>
<keyword evidence="1" id="KW-0472">Membrane</keyword>
<protein>
    <recommendedName>
        <fullName evidence="4">Cell division protein FtsL</fullName>
    </recommendedName>
</protein>
<sequence length="166" mass="18959">MLQAGHSLARVLDTPGAIQQELQSRQSRKIRRTYKKIDCRKTWLFKGGLFFFAWALLIVFLCITISTMGYQIVGLQKDIEKLQASNQRIEYEIAQKSSLDRIELLATKDLGMVKAEEDLNFAVVIPSERRGETAVKQDSVNVANRDQEKALKKIYDNLIRLAARSN</sequence>
<keyword evidence="1" id="KW-0812">Transmembrane</keyword>
<dbReference type="Proteomes" id="UP000263273">
    <property type="component" value="Unassembled WGS sequence"/>
</dbReference>
<comment type="caution">
    <text evidence="2">The sequence shown here is derived from an EMBL/GenBank/DDBJ whole genome shotgun (WGS) entry which is preliminary data.</text>
</comment>
<reference evidence="2 3" key="1">
    <citation type="journal article" date="2018" name="Nat. Biotechnol.">
        <title>A standardized bacterial taxonomy based on genome phylogeny substantially revises the tree of life.</title>
        <authorList>
            <person name="Parks D.H."/>
            <person name="Chuvochina M."/>
            <person name="Waite D.W."/>
            <person name="Rinke C."/>
            <person name="Skarshewski A."/>
            <person name="Chaumeil P.A."/>
            <person name="Hugenholtz P."/>
        </authorList>
    </citation>
    <scope>NUCLEOTIDE SEQUENCE [LARGE SCALE GENOMIC DNA]</scope>
    <source>
        <strain evidence="2">UBA10948</strain>
    </source>
</reference>
<accession>A0A354YT32</accession>
<evidence type="ECO:0000256" key="1">
    <source>
        <dbReference type="SAM" id="Phobius"/>
    </source>
</evidence>
<proteinExistence type="predicted"/>
<dbReference type="EMBL" id="DNZF01000022">
    <property type="protein sequence ID" value="HBK52480.1"/>
    <property type="molecule type" value="Genomic_DNA"/>
</dbReference>
<feature type="transmembrane region" description="Helical" evidence="1">
    <location>
        <begin position="51"/>
        <end position="73"/>
    </location>
</feature>